<accession>A0ABQ1IUX8</accession>
<evidence type="ECO:0000313" key="3">
    <source>
        <dbReference type="EMBL" id="GGB51866.1"/>
    </source>
</evidence>
<evidence type="ECO:0000313" key="4">
    <source>
        <dbReference type="Proteomes" id="UP000603352"/>
    </source>
</evidence>
<dbReference type="SUPFAM" id="SSF53756">
    <property type="entry name" value="UDP-Glycosyltransferase/glycogen phosphorylase"/>
    <property type="match status" value="1"/>
</dbReference>
<name>A0ABQ1IUX8_9PROT</name>
<dbReference type="Pfam" id="PF00534">
    <property type="entry name" value="Glycos_transf_1"/>
    <property type="match status" value="1"/>
</dbReference>
<comment type="caution">
    <text evidence="3">The sequence shown here is derived from an EMBL/GenBank/DDBJ whole genome shotgun (WGS) entry which is preliminary data.</text>
</comment>
<keyword evidence="4" id="KW-1185">Reference proteome</keyword>
<dbReference type="PANTHER" id="PTHR12526:SF636">
    <property type="entry name" value="BLL3647 PROTEIN"/>
    <property type="match status" value="1"/>
</dbReference>
<protein>
    <submittedName>
        <fullName evidence="3">Colanic acid biosynthesis glycosyltransferase WcaL</fullName>
    </submittedName>
</protein>
<dbReference type="Proteomes" id="UP000603352">
    <property type="component" value="Unassembled WGS sequence"/>
</dbReference>
<dbReference type="Gene3D" id="3.40.50.2000">
    <property type="entry name" value="Glycogen Phosphorylase B"/>
    <property type="match status" value="2"/>
</dbReference>
<dbReference type="EMBL" id="BMDZ01000049">
    <property type="protein sequence ID" value="GGB51866.1"/>
    <property type="molecule type" value="Genomic_DNA"/>
</dbReference>
<dbReference type="InterPro" id="IPR001296">
    <property type="entry name" value="Glyco_trans_1"/>
</dbReference>
<feature type="domain" description="Glycosyl transferase family 1" evidence="2">
    <location>
        <begin position="249"/>
        <end position="409"/>
    </location>
</feature>
<feature type="compositionally biased region" description="Basic and acidic residues" evidence="1">
    <location>
        <begin position="233"/>
        <end position="243"/>
    </location>
</feature>
<organism evidence="3 4">
    <name type="scientific">Tistrella bauzanensis</name>
    <dbReference type="NCBI Taxonomy" id="657419"/>
    <lineage>
        <taxon>Bacteria</taxon>
        <taxon>Pseudomonadati</taxon>
        <taxon>Pseudomonadota</taxon>
        <taxon>Alphaproteobacteria</taxon>
        <taxon>Geminicoccales</taxon>
        <taxon>Geminicoccaceae</taxon>
        <taxon>Tistrella</taxon>
    </lineage>
</organism>
<dbReference type="PANTHER" id="PTHR12526">
    <property type="entry name" value="GLYCOSYLTRANSFERASE"/>
    <property type="match status" value="1"/>
</dbReference>
<proteinExistence type="predicted"/>
<sequence>MPHPDAGTSPPGTIAVVLKGYPRLSETFIAQEIRALEVAGLALRLVSLRRPTDRAVHPVHREITADVRYLPEYLHEEPLRVLQSLWRVARLPGFARARAVWLRDLARDRSRNRIRRFGQAAVLAAELEPDTAMIYAHFLHTPASVARYAAIMRGLPWAVSAHAKDIWTSPDWEKTEKLADCAWAVTCTAMNRDHLAALAPPGRVDLLYHGLDLSRFPDPTGLSATDPASTMGHGRDTGNDRDGSNPARPVRLVGVGRLVEKKGWDTVLEALALLPDTMAWHFTHIGGGPLKDRLQAQATAHGIADRITWQGAMAQAEVLAAYGQADIFVLASRIAGDGDRDGLPNVLMEAQSQRLAVVATTVSAIPEFIRDGETGLLVAPDQPRALADAIATLVAAPALRQRMGAAGRARLDAAFSLDASVAPLIARLSAAVEHGGEARHD</sequence>
<evidence type="ECO:0000259" key="2">
    <source>
        <dbReference type="Pfam" id="PF00534"/>
    </source>
</evidence>
<feature type="region of interest" description="Disordered" evidence="1">
    <location>
        <begin position="222"/>
        <end position="249"/>
    </location>
</feature>
<evidence type="ECO:0000256" key="1">
    <source>
        <dbReference type="SAM" id="MobiDB-lite"/>
    </source>
</evidence>
<reference evidence="4" key="1">
    <citation type="journal article" date="2019" name="Int. J. Syst. Evol. Microbiol.">
        <title>The Global Catalogue of Microorganisms (GCM) 10K type strain sequencing project: providing services to taxonomists for standard genome sequencing and annotation.</title>
        <authorList>
            <consortium name="The Broad Institute Genomics Platform"/>
            <consortium name="The Broad Institute Genome Sequencing Center for Infectious Disease"/>
            <person name="Wu L."/>
            <person name="Ma J."/>
        </authorList>
    </citation>
    <scope>NUCLEOTIDE SEQUENCE [LARGE SCALE GENOMIC DNA]</scope>
    <source>
        <strain evidence="4">CGMCC 1.10188</strain>
    </source>
</reference>
<gene>
    <name evidence="3" type="primary">redB</name>
    <name evidence="3" type="ORF">GCM10011505_36200</name>
</gene>
<dbReference type="CDD" id="cd03801">
    <property type="entry name" value="GT4_PimA-like"/>
    <property type="match status" value="1"/>
</dbReference>